<organism evidence="1 2">
    <name type="scientific">Apiospora arundinis</name>
    <dbReference type="NCBI Taxonomy" id="335852"/>
    <lineage>
        <taxon>Eukaryota</taxon>
        <taxon>Fungi</taxon>
        <taxon>Dikarya</taxon>
        <taxon>Ascomycota</taxon>
        <taxon>Pezizomycotina</taxon>
        <taxon>Sordariomycetes</taxon>
        <taxon>Xylariomycetidae</taxon>
        <taxon>Amphisphaeriales</taxon>
        <taxon>Apiosporaceae</taxon>
        <taxon>Apiospora</taxon>
    </lineage>
</organism>
<dbReference type="EMBL" id="JAPCWZ010000009">
    <property type="protein sequence ID" value="KAK8851163.1"/>
    <property type="molecule type" value="Genomic_DNA"/>
</dbReference>
<keyword evidence="2" id="KW-1185">Reference proteome</keyword>
<comment type="caution">
    <text evidence="1">The sequence shown here is derived from an EMBL/GenBank/DDBJ whole genome shotgun (WGS) entry which is preliminary data.</text>
</comment>
<protein>
    <submittedName>
        <fullName evidence="1">Uncharacterized protein</fullName>
    </submittedName>
</protein>
<gene>
    <name evidence="1" type="ORF">PGQ11_013642</name>
</gene>
<proteinExistence type="predicted"/>
<evidence type="ECO:0000313" key="1">
    <source>
        <dbReference type="EMBL" id="KAK8851163.1"/>
    </source>
</evidence>
<accession>A0ABR2HQ04</accession>
<evidence type="ECO:0000313" key="2">
    <source>
        <dbReference type="Proteomes" id="UP001390339"/>
    </source>
</evidence>
<sequence length="322" mass="37046">MAQISWSSLPKLGHKGLVARGNLWPRNCRHSQVRSFLRPARASPITVYPSRLHQPLPKIARTSSVFMSTSNTRQQSSELSNKSNWDGPKGAICREMHEAGFEEWGFVIYRCTYGDDEAWNRYMKYFKAAIHDILVSSKYEFLEAYARWTVVEDEADLQAASKLRVRQRFVEWRNQHCVLRKEPEFWRVIPHMPEEATLRLPRFTYCLFVDQDCLDTVDAHAAAKDAGAEDFLVPCLVAGLIDGDFVDHSPIDKYVCPPIEGCTEEYVGWEYIMVKLIPEFYNDYHYEKFEASMDYRRPPLIAPGGVGSMRMGIGRGGYIPSK</sequence>
<reference evidence="1 2" key="1">
    <citation type="journal article" date="2024" name="IMA Fungus">
        <title>Apiospora arundinis, a panoply of carbohydrate-active enzymes and secondary metabolites.</title>
        <authorList>
            <person name="Sorensen T."/>
            <person name="Petersen C."/>
            <person name="Muurmann A.T."/>
            <person name="Christiansen J.V."/>
            <person name="Brundto M.L."/>
            <person name="Overgaard C.K."/>
            <person name="Boysen A.T."/>
            <person name="Wollenberg R.D."/>
            <person name="Larsen T.O."/>
            <person name="Sorensen J.L."/>
            <person name="Nielsen K.L."/>
            <person name="Sondergaard T.E."/>
        </authorList>
    </citation>
    <scope>NUCLEOTIDE SEQUENCE [LARGE SCALE GENOMIC DNA]</scope>
    <source>
        <strain evidence="1 2">AAU 773</strain>
    </source>
</reference>
<dbReference type="Proteomes" id="UP001390339">
    <property type="component" value="Unassembled WGS sequence"/>
</dbReference>
<name>A0ABR2HQ04_9PEZI</name>